<dbReference type="Pfam" id="PF00199">
    <property type="entry name" value="Catalase"/>
    <property type="match status" value="1"/>
</dbReference>
<dbReference type="GO" id="GO:0020037">
    <property type="term" value="F:heme binding"/>
    <property type="evidence" value="ECO:0007669"/>
    <property type="project" value="InterPro"/>
</dbReference>
<dbReference type="InterPro" id="IPR040333">
    <property type="entry name" value="Catalase_3"/>
</dbReference>
<feature type="region of interest" description="Disordered" evidence="10">
    <location>
        <begin position="1"/>
        <end position="25"/>
    </location>
</feature>
<evidence type="ECO:0000256" key="1">
    <source>
        <dbReference type="ARBA" id="ARBA00005329"/>
    </source>
</evidence>
<keyword evidence="2" id="KW-0575">Peroxidase</keyword>
<dbReference type="InterPro" id="IPR024708">
    <property type="entry name" value="Catalase_AS"/>
</dbReference>
<evidence type="ECO:0000259" key="11">
    <source>
        <dbReference type="SMART" id="SM01060"/>
    </source>
</evidence>
<keyword evidence="5" id="KW-0560">Oxidoreductase</keyword>
<evidence type="ECO:0000256" key="8">
    <source>
        <dbReference type="PIRSR" id="PIRSR038928-1"/>
    </source>
</evidence>
<name>A0A2W2G4A6_9ACTN</name>
<dbReference type="CDD" id="cd08156">
    <property type="entry name" value="catalase_clade_3"/>
    <property type="match status" value="1"/>
</dbReference>
<dbReference type="PANTHER" id="PTHR11465:SF61">
    <property type="entry name" value="CATALASE"/>
    <property type="match status" value="1"/>
</dbReference>
<evidence type="ECO:0000256" key="5">
    <source>
        <dbReference type="ARBA" id="ARBA00023002"/>
    </source>
</evidence>
<dbReference type="InterPro" id="IPR024711">
    <property type="entry name" value="Catalase_clade1/3"/>
</dbReference>
<keyword evidence="7" id="KW-0376">Hydrogen peroxide</keyword>
<evidence type="ECO:0000313" key="13">
    <source>
        <dbReference type="Proteomes" id="UP000248544"/>
    </source>
</evidence>
<accession>A0A2W2G4A6</accession>
<dbReference type="InterPro" id="IPR011614">
    <property type="entry name" value="Catalase_core"/>
</dbReference>
<evidence type="ECO:0000256" key="6">
    <source>
        <dbReference type="ARBA" id="ARBA00023004"/>
    </source>
</evidence>
<feature type="binding site" description="axial binding residue" evidence="9">
    <location>
        <position position="341"/>
    </location>
    <ligand>
        <name>heme</name>
        <dbReference type="ChEBI" id="CHEBI:30413"/>
    </ligand>
    <ligandPart>
        <name>Fe</name>
        <dbReference type="ChEBI" id="CHEBI:18248"/>
    </ligandPart>
</feature>
<evidence type="ECO:0000313" key="12">
    <source>
        <dbReference type="EMBL" id="PZG31738.1"/>
    </source>
</evidence>
<dbReference type="GO" id="GO:0046872">
    <property type="term" value="F:metal ion binding"/>
    <property type="evidence" value="ECO:0007669"/>
    <property type="project" value="UniProtKB-KW"/>
</dbReference>
<reference evidence="12 13" key="1">
    <citation type="submission" date="2018-01" db="EMBL/GenBank/DDBJ databases">
        <title>Draft genome sequence of Sphaerisporangium sp. 7K107.</title>
        <authorList>
            <person name="Sahin N."/>
            <person name="Saygin H."/>
            <person name="Ay H."/>
        </authorList>
    </citation>
    <scope>NUCLEOTIDE SEQUENCE [LARGE SCALE GENOMIC DNA]</scope>
    <source>
        <strain evidence="12 13">7K107</strain>
    </source>
</reference>
<dbReference type="Pfam" id="PF06628">
    <property type="entry name" value="Catalase-rel"/>
    <property type="match status" value="1"/>
</dbReference>
<dbReference type="AlphaFoldDB" id="A0A2W2G4A6"/>
<dbReference type="FunFam" id="2.40.180.10:FF:000001">
    <property type="entry name" value="Catalase"/>
    <property type="match status" value="1"/>
</dbReference>
<dbReference type="InterPro" id="IPR018028">
    <property type="entry name" value="Catalase"/>
</dbReference>
<organism evidence="12 13">
    <name type="scientific">Spongiactinospora gelatinilytica</name>
    <dbReference type="NCBI Taxonomy" id="2666298"/>
    <lineage>
        <taxon>Bacteria</taxon>
        <taxon>Bacillati</taxon>
        <taxon>Actinomycetota</taxon>
        <taxon>Actinomycetes</taxon>
        <taxon>Streptosporangiales</taxon>
        <taxon>Streptosporangiaceae</taxon>
        <taxon>Spongiactinospora</taxon>
    </lineage>
</organism>
<dbReference type="SMART" id="SM01060">
    <property type="entry name" value="Catalase"/>
    <property type="match status" value="1"/>
</dbReference>
<comment type="caution">
    <text evidence="12">The sequence shown here is derived from an EMBL/GenBank/DDBJ whole genome shotgun (WGS) entry which is preliminary data.</text>
</comment>
<dbReference type="EMBL" id="POUA01000321">
    <property type="protein sequence ID" value="PZG31738.1"/>
    <property type="molecule type" value="Genomic_DNA"/>
</dbReference>
<evidence type="ECO:0000256" key="3">
    <source>
        <dbReference type="ARBA" id="ARBA00022617"/>
    </source>
</evidence>
<keyword evidence="13" id="KW-1185">Reference proteome</keyword>
<dbReference type="RefSeq" id="WP_111170742.1">
    <property type="nucleotide sequence ID" value="NZ_POUA01000321.1"/>
</dbReference>
<evidence type="ECO:0000256" key="10">
    <source>
        <dbReference type="SAM" id="MobiDB-lite"/>
    </source>
</evidence>
<keyword evidence="3 9" id="KW-0349">Heme</keyword>
<dbReference type="PROSITE" id="PS51402">
    <property type="entry name" value="CATALASE_3"/>
    <property type="match status" value="1"/>
</dbReference>
<evidence type="ECO:0000256" key="9">
    <source>
        <dbReference type="PIRSR" id="PIRSR038928-2"/>
    </source>
</evidence>
<keyword evidence="4 9" id="KW-0479">Metal-binding</keyword>
<keyword evidence="6 9" id="KW-0408">Iron</keyword>
<dbReference type="GO" id="GO:0004096">
    <property type="term" value="F:catalase activity"/>
    <property type="evidence" value="ECO:0007669"/>
    <property type="project" value="InterPro"/>
</dbReference>
<dbReference type="SUPFAM" id="SSF56634">
    <property type="entry name" value="Heme-dependent catalase-like"/>
    <property type="match status" value="1"/>
</dbReference>
<dbReference type="InterPro" id="IPR020835">
    <property type="entry name" value="Catalase_sf"/>
</dbReference>
<protein>
    <submittedName>
        <fullName evidence="12">Catalase</fullName>
    </submittedName>
</protein>
<dbReference type="GO" id="GO:0042744">
    <property type="term" value="P:hydrogen peroxide catabolic process"/>
    <property type="evidence" value="ECO:0007669"/>
    <property type="project" value="UniProtKB-KW"/>
</dbReference>
<feature type="active site" evidence="8">
    <location>
        <position position="131"/>
    </location>
</feature>
<evidence type="ECO:0000256" key="2">
    <source>
        <dbReference type="ARBA" id="ARBA00022559"/>
    </source>
</evidence>
<gene>
    <name evidence="12" type="ORF">C1I98_29885</name>
</gene>
<comment type="similarity">
    <text evidence="1">Belongs to the catalase family.</text>
</comment>
<comment type="cofactor">
    <cofactor evidence="9">
        <name>heme</name>
        <dbReference type="ChEBI" id="CHEBI:30413"/>
    </cofactor>
</comment>
<dbReference type="PANTHER" id="PTHR11465">
    <property type="entry name" value="CATALASE"/>
    <property type="match status" value="1"/>
</dbReference>
<proteinExistence type="inferred from homology"/>
<feature type="domain" description="Catalase core" evidence="11">
    <location>
        <begin position="11"/>
        <end position="397"/>
    </location>
</feature>
<dbReference type="InterPro" id="IPR010582">
    <property type="entry name" value="Catalase_immune_responsive"/>
</dbReference>
<dbReference type="PROSITE" id="PS00438">
    <property type="entry name" value="CATALASE_2"/>
    <property type="match status" value="1"/>
</dbReference>
<dbReference type="PIRSF" id="PIRSF038928">
    <property type="entry name" value="Catalase_clade1-3"/>
    <property type="match status" value="1"/>
</dbReference>
<evidence type="ECO:0000256" key="7">
    <source>
        <dbReference type="ARBA" id="ARBA00023324"/>
    </source>
</evidence>
<sequence>MTFEDNTEPLTTAAGAPVADNQNSLTAGPRGPVLLQDLWLLEKLAHFDREVIPERRMHAKGSGAFGRFTVTHDITRYTSAALFAEVGNSCETFTRFSTVAGERGAADAERDIRGFATRFYTSQGNWDLVGNNTPVFFFRDPLKFPDLNRAVKRDPRTNMRDPENNWGFWTNLPETLLQVTIIMSDRGIPKSYRHMHGFGSHTFSMINAAGERNWVKFHWRTQQGIENLTDAEAAAIIGEDRESHQRDLYEAIESGDFPKWKLYIQVMPEADAATYRFHPFDLTKVWSKADYPLIEVGELELNRNPENYFADVEQAAFTPANVVPGISFSPDRMLQGRLFSYGDAARYRVGVNHHQIPVNYPRAAGLVNTYHRDGTMRVDGNQGSVPGIEPNNFGRWREQPAYAEPAQALAGAADRYDFRADDDNYFQQPGDLFRLMNAEQRQALFDNTARQIKGARKETVERHIANCTQADPEYGAGVRKACEAIGAI</sequence>
<dbReference type="PRINTS" id="PR00067">
    <property type="entry name" value="CATALASE"/>
</dbReference>
<feature type="active site" evidence="8">
    <location>
        <position position="58"/>
    </location>
</feature>
<evidence type="ECO:0000256" key="4">
    <source>
        <dbReference type="ARBA" id="ARBA00022723"/>
    </source>
</evidence>
<dbReference type="Proteomes" id="UP000248544">
    <property type="component" value="Unassembled WGS sequence"/>
</dbReference>
<dbReference type="Gene3D" id="2.40.180.10">
    <property type="entry name" value="Catalase core domain"/>
    <property type="match status" value="1"/>
</dbReference>
<dbReference type="GO" id="GO:0005737">
    <property type="term" value="C:cytoplasm"/>
    <property type="evidence" value="ECO:0007669"/>
    <property type="project" value="TreeGrafter"/>
</dbReference>
<dbReference type="GO" id="GO:0042542">
    <property type="term" value="P:response to hydrogen peroxide"/>
    <property type="evidence" value="ECO:0007669"/>
    <property type="project" value="TreeGrafter"/>
</dbReference>